<organism evidence="2 3">
    <name type="scientific">Phytophthora pseudosyringae</name>
    <dbReference type="NCBI Taxonomy" id="221518"/>
    <lineage>
        <taxon>Eukaryota</taxon>
        <taxon>Sar</taxon>
        <taxon>Stramenopiles</taxon>
        <taxon>Oomycota</taxon>
        <taxon>Peronosporomycetes</taxon>
        <taxon>Peronosporales</taxon>
        <taxon>Peronosporaceae</taxon>
        <taxon>Phytophthora</taxon>
    </lineage>
</organism>
<comment type="caution">
    <text evidence="2">The sequence shown here is derived from an EMBL/GenBank/DDBJ whole genome shotgun (WGS) entry which is preliminary data.</text>
</comment>
<keyword evidence="3" id="KW-1185">Reference proteome</keyword>
<evidence type="ECO:0000313" key="3">
    <source>
        <dbReference type="Proteomes" id="UP000694044"/>
    </source>
</evidence>
<name>A0A8T1W193_9STRA</name>
<dbReference type="EMBL" id="JAGDFM010000112">
    <property type="protein sequence ID" value="KAG7385879.1"/>
    <property type="molecule type" value="Genomic_DNA"/>
</dbReference>
<reference evidence="2" key="1">
    <citation type="submission" date="2021-02" db="EMBL/GenBank/DDBJ databases">
        <authorList>
            <person name="Palmer J.M."/>
        </authorList>
    </citation>
    <scope>NUCLEOTIDE SEQUENCE</scope>
    <source>
        <strain evidence="2">SCRP734</strain>
    </source>
</reference>
<dbReference type="AlphaFoldDB" id="A0A8T1W193"/>
<proteinExistence type="predicted"/>
<evidence type="ECO:0000313" key="2">
    <source>
        <dbReference type="EMBL" id="KAG7385879.1"/>
    </source>
</evidence>
<accession>A0A8T1W193</accession>
<feature type="region of interest" description="Disordered" evidence="1">
    <location>
        <begin position="93"/>
        <end position="180"/>
    </location>
</feature>
<sequence>MLRETGCKLSTGRIPRLRRLWRLSICCSSYESTPDLGCVTDLANKRRDYDEAVYAANLADAFYHDILLESFLDDRRARTEDHRQRLHDVVTVHHQQQLHDQVARQSPPAAAAATSHSLFSHTRARSNGDGTPPRSQKRLNLSDSGPALSDMQHESDDEETKAAVTRSEASSHINFPPLPNIFNSNPDICI</sequence>
<dbReference type="Proteomes" id="UP000694044">
    <property type="component" value="Unassembled WGS sequence"/>
</dbReference>
<gene>
    <name evidence="2" type="ORF">PHYPSEUDO_000941</name>
</gene>
<evidence type="ECO:0000256" key="1">
    <source>
        <dbReference type="SAM" id="MobiDB-lite"/>
    </source>
</evidence>
<protein>
    <submittedName>
        <fullName evidence="2">Uncharacterized protein</fullName>
    </submittedName>
</protein>